<protein>
    <recommendedName>
        <fullName evidence="8">VASt domain-containing protein</fullName>
    </recommendedName>
</protein>
<comment type="caution">
    <text evidence="9">The sequence shown here is derived from an EMBL/GenBank/DDBJ whole genome shotgun (WGS) entry which is preliminary data.</text>
</comment>
<dbReference type="GO" id="GO:0005789">
    <property type="term" value="C:endoplasmic reticulum membrane"/>
    <property type="evidence" value="ECO:0007669"/>
    <property type="project" value="TreeGrafter"/>
</dbReference>
<dbReference type="SMART" id="SM00568">
    <property type="entry name" value="GRAM"/>
    <property type="match status" value="1"/>
</dbReference>
<dbReference type="PROSITE" id="PS51778">
    <property type="entry name" value="VAST"/>
    <property type="match status" value="1"/>
</dbReference>
<dbReference type="GO" id="GO:0120015">
    <property type="term" value="F:sterol transfer activity"/>
    <property type="evidence" value="ECO:0007669"/>
    <property type="project" value="TreeGrafter"/>
</dbReference>
<evidence type="ECO:0000259" key="8">
    <source>
        <dbReference type="PROSITE" id="PS51778"/>
    </source>
</evidence>
<dbReference type="Pfam" id="PF02893">
    <property type="entry name" value="GRAM"/>
    <property type="match status" value="1"/>
</dbReference>
<dbReference type="PANTHER" id="PTHR23319:SF4">
    <property type="entry name" value="GRAM DOMAIN CONTAINING 1B, ISOFORM E"/>
    <property type="match status" value="1"/>
</dbReference>
<dbReference type="GO" id="GO:0032366">
    <property type="term" value="P:intracellular sterol transport"/>
    <property type="evidence" value="ECO:0007669"/>
    <property type="project" value="TreeGrafter"/>
</dbReference>
<proteinExistence type="inferred from homology"/>
<feature type="region of interest" description="Disordered" evidence="6">
    <location>
        <begin position="391"/>
        <end position="424"/>
    </location>
</feature>
<evidence type="ECO:0000256" key="5">
    <source>
        <dbReference type="ARBA" id="ARBA00023136"/>
    </source>
</evidence>
<dbReference type="InterPro" id="IPR051482">
    <property type="entry name" value="Cholesterol_transport"/>
</dbReference>
<feature type="compositionally biased region" description="Polar residues" evidence="6">
    <location>
        <begin position="215"/>
        <end position="227"/>
    </location>
</feature>
<feature type="compositionally biased region" description="Polar residues" evidence="6">
    <location>
        <begin position="1186"/>
        <end position="1201"/>
    </location>
</feature>
<dbReference type="GO" id="GO:0005886">
    <property type="term" value="C:plasma membrane"/>
    <property type="evidence" value="ECO:0007669"/>
    <property type="project" value="TreeGrafter"/>
</dbReference>
<sequence>MSSNGDSPARSLKNVLSFKRQSRDDVASINSDGKSPRRNSNDSVKGRLKTIVTNIGFDDSDLSDGRRSAKNLLSGFGKLKEKTKRKSQAVDAGEDFRGRNTEPKQPMSGTYSNENFKSRDDDNMSLTSESEVDGSSIKPPLIAHPSHIGYLTSTSPQIQAAIVTPESLATPFQISSPTESNSLLTTSLNIPKSRSSSASPARSDRRSAVKDIQSPALSLRTSNLHQEGNSRDPSPSSQKKPPQAVDTIAARRQSRGSETAQLPALHLPSSQSNHSSDTIPSIVTVPETPPQSASPQLGSFPARAATIKGDVTQKSLAAKNLMSHRRIRSDIPPSSKLSQSMAPPLTPLEEARTPAGSRNASGASVGTGFFSSVFSVAQNAANTLTNTLQSTAKPKTSTSGNLTAGQIDNSEQEEDTQEDAARETARPLAIETIGSGNLSLDHLGITVDQPDGSNSPTPSIAQTNEDVGRSRSSTVIHHEQAAAKAEDVSATRAVSAAYSNLGAGQEVVTPMAEDTHVPKAHPASIMDIASPELRTPTTGSILDDNTNLTRSGSIRSKLDRRRKRHRNSSGTTIGAAIAASHGALVASNTNKFSGFTKANAKRNKDFHALFRNVPDDDDLIEDYSCALQRDIILAGRIYISEGHICFSSNILGWVTSLVISFDEIVSVEKESTAMLFANAIAIQMLQARHTFRSLLSRDATYDLIINIWRLNHPGLESSENGLKLVTGTGSKTQRIMNGSDHGSEESINSHESSDESESENSRSFVDSVEASVTGEEGNSRKISLAAANGASQSNGGGTTSYTPSEKLANSVASLGDYPGPSTHAPTDCGDSPTHLEKVLKDDIVSAPLGKVYSLVFGPASYTFMTRFLQDEVKVTDLHMEDNKSLSEHRPTRSYNYIKPLANSMGPRTTKCIITERLDSLDLEKAVTVSVTTQTPDVPSGNLFSTKTKYCLMWGPNNSTRIVMTYTIDWIGKSWLKGAIERGATDGQTTYANDLVRVLKAGLSPRGRSVTQSRGKKLRKRKSDAESLKQTGKKPPDWGPLQPIHNTFARVSRWTRFLFASHSIIGILLLLLAFSWFGNSRSGYSPSIFPGSHSKIPQSSRLASWEEMWQSEEASLWEWLEDRAGLADGLAFPPHLLHKASGKDKPTSSPGLGHLSKRTLNKGDLGWAIKLTEQRLASMKQKLGNLPSRSSKTEQTASNSHSEAVEITDEEAVDLENLLNGVVGS</sequence>
<dbReference type="InterPro" id="IPR031968">
    <property type="entry name" value="VASt"/>
</dbReference>
<evidence type="ECO:0000313" key="10">
    <source>
        <dbReference type="Proteomes" id="UP000664169"/>
    </source>
</evidence>
<dbReference type="GO" id="GO:0005739">
    <property type="term" value="C:mitochondrion"/>
    <property type="evidence" value="ECO:0007669"/>
    <property type="project" value="TreeGrafter"/>
</dbReference>
<organism evidence="9 10">
    <name type="scientific">Gomphillus americanus</name>
    <dbReference type="NCBI Taxonomy" id="1940652"/>
    <lineage>
        <taxon>Eukaryota</taxon>
        <taxon>Fungi</taxon>
        <taxon>Dikarya</taxon>
        <taxon>Ascomycota</taxon>
        <taxon>Pezizomycotina</taxon>
        <taxon>Lecanoromycetes</taxon>
        <taxon>OSLEUM clade</taxon>
        <taxon>Ostropomycetidae</taxon>
        <taxon>Ostropales</taxon>
        <taxon>Graphidaceae</taxon>
        <taxon>Gomphilloideae</taxon>
        <taxon>Gomphillus</taxon>
    </lineage>
</organism>
<feature type="region of interest" description="Disordered" evidence="6">
    <location>
        <begin position="173"/>
        <end position="296"/>
    </location>
</feature>
<dbReference type="OrthoDB" id="2162691at2759"/>
<evidence type="ECO:0000256" key="7">
    <source>
        <dbReference type="SAM" id="Phobius"/>
    </source>
</evidence>
<feature type="region of interest" description="Disordered" evidence="6">
    <location>
        <begin position="329"/>
        <end position="360"/>
    </location>
</feature>
<feature type="compositionally biased region" description="Low complexity" evidence="6">
    <location>
        <begin position="233"/>
        <end position="243"/>
    </location>
</feature>
<name>A0A8H3I5B2_9LECA</name>
<feature type="transmembrane region" description="Helical" evidence="7">
    <location>
        <begin position="1056"/>
        <end position="1076"/>
    </location>
</feature>
<accession>A0A8H3I5B2</accession>
<feature type="compositionally biased region" description="Polar residues" evidence="6">
    <location>
        <begin position="173"/>
        <end position="192"/>
    </location>
</feature>
<evidence type="ECO:0000256" key="3">
    <source>
        <dbReference type="ARBA" id="ARBA00022692"/>
    </source>
</evidence>
<feature type="region of interest" description="Disordered" evidence="6">
    <location>
        <begin position="810"/>
        <end position="833"/>
    </location>
</feature>
<evidence type="ECO:0000256" key="1">
    <source>
        <dbReference type="ARBA" id="ARBA00004167"/>
    </source>
</evidence>
<dbReference type="InterPro" id="IPR004182">
    <property type="entry name" value="GRAM"/>
</dbReference>
<evidence type="ECO:0000256" key="2">
    <source>
        <dbReference type="ARBA" id="ARBA00006582"/>
    </source>
</evidence>
<keyword evidence="4 7" id="KW-1133">Transmembrane helix</keyword>
<gene>
    <name evidence="9" type="ORF">GOMPHAMPRED_003104</name>
</gene>
<dbReference type="GO" id="GO:0140268">
    <property type="term" value="C:endoplasmic reticulum-plasma membrane contact site"/>
    <property type="evidence" value="ECO:0007669"/>
    <property type="project" value="TreeGrafter"/>
</dbReference>
<feature type="compositionally biased region" description="Polar residues" evidence="6">
    <location>
        <begin position="391"/>
        <end position="409"/>
    </location>
</feature>
<keyword evidence="3 7" id="KW-0812">Transmembrane</keyword>
<dbReference type="Gene3D" id="2.30.29.30">
    <property type="entry name" value="Pleckstrin-homology domain (PH domain)/Phosphotyrosine-binding domain (PTB)"/>
    <property type="match status" value="1"/>
</dbReference>
<feature type="compositionally biased region" description="Polar residues" evidence="6">
    <location>
        <begin position="268"/>
        <end position="281"/>
    </location>
</feature>
<comment type="similarity">
    <text evidence="2">Belongs to the YSP2 family.</text>
</comment>
<feature type="compositionally biased region" description="Basic and acidic residues" evidence="6">
    <location>
        <begin position="741"/>
        <end position="753"/>
    </location>
</feature>
<dbReference type="EMBL" id="CAJPDQ010000002">
    <property type="protein sequence ID" value="CAF9905288.1"/>
    <property type="molecule type" value="Genomic_DNA"/>
</dbReference>
<dbReference type="PANTHER" id="PTHR23319">
    <property type="entry name" value="GRAM DOMAIN CONTAINING 1B, ISOFORM E"/>
    <property type="match status" value="1"/>
</dbReference>
<dbReference type="Proteomes" id="UP000664169">
    <property type="component" value="Unassembled WGS sequence"/>
</dbReference>
<dbReference type="InterPro" id="IPR011993">
    <property type="entry name" value="PH-like_dom_sf"/>
</dbReference>
<feature type="region of interest" description="Disordered" evidence="6">
    <location>
        <begin position="531"/>
        <end position="551"/>
    </location>
</feature>
<evidence type="ECO:0000313" key="9">
    <source>
        <dbReference type="EMBL" id="CAF9905288.1"/>
    </source>
</evidence>
<dbReference type="AlphaFoldDB" id="A0A8H3I5B2"/>
<keyword evidence="10" id="KW-1185">Reference proteome</keyword>
<feature type="region of interest" description="Disordered" evidence="6">
    <location>
        <begin position="441"/>
        <end position="471"/>
    </location>
</feature>
<keyword evidence="5 7" id="KW-0472">Membrane</keyword>
<comment type="subcellular location">
    <subcellularLocation>
        <location evidence="1">Membrane</location>
        <topology evidence="1">Single-pass membrane protein</topology>
    </subcellularLocation>
</comment>
<evidence type="ECO:0000256" key="4">
    <source>
        <dbReference type="ARBA" id="ARBA00022989"/>
    </source>
</evidence>
<feature type="region of interest" description="Disordered" evidence="6">
    <location>
        <begin position="732"/>
        <end position="779"/>
    </location>
</feature>
<reference evidence="9" key="1">
    <citation type="submission" date="2021-03" db="EMBL/GenBank/DDBJ databases">
        <authorList>
            <person name="Tagirdzhanova G."/>
        </authorList>
    </citation>
    <scope>NUCLEOTIDE SEQUENCE</scope>
</reference>
<feature type="region of interest" description="Disordered" evidence="6">
    <location>
        <begin position="74"/>
        <end position="140"/>
    </location>
</feature>
<dbReference type="Pfam" id="PF16016">
    <property type="entry name" value="VASt"/>
    <property type="match status" value="1"/>
</dbReference>
<dbReference type="GO" id="GO:0032541">
    <property type="term" value="C:cortical endoplasmic reticulum"/>
    <property type="evidence" value="ECO:0007669"/>
    <property type="project" value="TreeGrafter"/>
</dbReference>
<dbReference type="GO" id="GO:0032934">
    <property type="term" value="F:sterol binding"/>
    <property type="evidence" value="ECO:0007669"/>
    <property type="project" value="TreeGrafter"/>
</dbReference>
<feature type="compositionally biased region" description="Polar residues" evidence="6">
    <location>
        <begin position="535"/>
        <end position="551"/>
    </location>
</feature>
<feature type="region of interest" description="Disordered" evidence="6">
    <location>
        <begin position="1181"/>
        <end position="1204"/>
    </location>
</feature>
<feature type="region of interest" description="Disordered" evidence="6">
    <location>
        <begin position="1005"/>
        <end position="1038"/>
    </location>
</feature>
<feature type="region of interest" description="Disordered" evidence="6">
    <location>
        <begin position="1"/>
        <end position="47"/>
    </location>
</feature>
<feature type="compositionally biased region" description="Polar residues" evidence="6">
    <location>
        <begin position="451"/>
        <end position="471"/>
    </location>
</feature>
<dbReference type="CDD" id="cd13220">
    <property type="entry name" value="PH-GRAM_GRAMDC"/>
    <property type="match status" value="1"/>
</dbReference>
<evidence type="ECO:0000256" key="6">
    <source>
        <dbReference type="SAM" id="MobiDB-lite"/>
    </source>
</evidence>
<feature type="domain" description="VASt" evidence="8">
    <location>
        <begin position="835"/>
        <end position="1006"/>
    </location>
</feature>